<accession>A0A2P7ANU9</accession>
<gene>
    <name evidence="2" type="ORF">CU100_19795</name>
</gene>
<dbReference type="AlphaFoldDB" id="A0A2P7ANU9"/>
<reference evidence="3" key="1">
    <citation type="submission" date="2017-11" db="EMBL/GenBank/DDBJ databases">
        <authorList>
            <person name="Kuznetsova I."/>
            <person name="Sazanova A."/>
            <person name="Chirak E."/>
            <person name="Safronova V."/>
            <person name="Willems A."/>
        </authorList>
    </citation>
    <scope>NUCLEOTIDE SEQUENCE [LARGE SCALE GENOMIC DNA]</scope>
    <source>
        <strain evidence="3">PEPV15</strain>
    </source>
</reference>
<evidence type="ECO:0000313" key="2">
    <source>
        <dbReference type="EMBL" id="PSH55888.1"/>
    </source>
</evidence>
<comment type="caution">
    <text evidence="2">The sequence shown here is derived from an EMBL/GenBank/DDBJ whole genome shotgun (WGS) entry which is preliminary data.</text>
</comment>
<evidence type="ECO:0000313" key="3">
    <source>
        <dbReference type="Proteomes" id="UP000241158"/>
    </source>
</evidence>
<dbReference type="RefSeq" id="WP_106718304.1">
    <property type="nucleotide sequence ID" value="NZ_JACHXT010000001.1"/>
</dbReference>
<dbReference type="OrthoDB" id="8101404at2"/>
<proteinExistence type="predicted"/>
<feature type="compositionally biased region" description="Low complexity" evidence="1">
    <location>
        <begin position="105"/>
        <end position="117"/>
    </location>
</feature>
<organism evidence="2 3">
    <name type="scientific">Phyllobacterium endophyticum</name>
    <dbReference type="NCBI Taxonomy" id="1149773"/>
    <lineage>
        <taxon>Bacteria</taxon>
        <taxon>Pseudomonadati</taxon>
        <taxon>Pseudomonadota</taxon>
        <taxon>Alphaproteobacteria</taxon>
        <taxon>Hyphomicrobiales</taxon>
        <taxon>Phyllobacteriaceae</taxon>
        <taxon>Phyllobacterium</taxon>
    </lineage>
</organism>
<dbReference type="Proteomes" id="UP000241158">
    <property type="component" value="Unassembled WGS sequence"/>
</dbReference>
<keyword evidence="3" id="KW-1185">Reference proteome</keyword>
<protein>
    <submittedName>
        <fullName evidence="2">Uncharacterized protein</fullName>
    </submittedName>
</protein>
<evidence type="ECO:0000256" key="1">
    <source>
        <dbReference type="SAM" id="MobiDB-lite"/>
    </source>
</evidence>
<feature type="region of interest" description="Disordered" evidence="1">
    <location>
        <begin position="62"/>
        <end position="117"/>
    </location>
</feature>
<dbReference type="EMBL" id="PGGN01000004">
    <property type="protein sequence ID" value="PSH55888.1"/>
    <property type="molecule type" value="Genomic_DNA"/>
</dbReference>
<name>A0A2P7ANU9_9HYPH</name>
<sequence length="117" mass="12232">MEAIGVQVHPERGGKDGYTVEFISGGGDVAAITLRASPDRDINRLSAIKVAKELMAQLAKNAPDEEISGEAGATRKSARTAGDKQALEEQLDEGLEDTFPCSDPVSVVTSTVSGSKD</sequence>